<evidence type="ECO:0000256" key="2">
    <source>
        <dbReference type="ARBA" id="ARBA00004613"/>
    </source>
</evidence>
<dbReference type="AlphaFoldDB" id="A0A845B4P9"/>
<dbReference type="Pfam" id="PF00669">
    <property type="entry name" value="Flagellin_N"/>
    <property type="match status" value="1"/>
</dbReference>
<dbReference type="Gene3D" id="1.20.1330.10">
    <property type="entry name" value="f41 fragment of flagellin, N-terminal domain"/>
    <property type="match status" value="1"/>
</dbReference>
<comment type="caution">
    <text evidence="6">The sequence shown here is derived from an EMBL/GenBank/DDBJ whole genome shotgun (WGS) entry which is preliminary data.</text>
</comment>
<reference evidence="6 7" key="1">
    <citation type="submission" date="2019-12" db="EMBL/GenBank/DDBJ databases">
        <title>Genomic-based taxomic classification of the family Erythrobacteraceae.</title>
        <authorList>
            <person name="Xu L."/>
        </authorList>
    </citation>
    <scope>NUCLEOTIDE SEQUENCE [LARGE SCALE GENOMIC DNA]</scope>
    <source>
        <strain evidence="6 7">KCTC 42453</strain>
    </source>
</reference>
<dbReference type="EMBL" id="WTYL01000005">
    <property type="protein sequence ID" value="MXP45655.1"/>
    <property type="molecule type" value="Genomic_DNA"/>
</dbReference>
<evidence type="ECO:0000256" key="1">
    <source>
        <dbReference type="ARBA" id="ARBA00004365"/>
    </source>
</evidence>
<dbReference type="Proteomes" id="UP000431922">
    <property type="component" value="Unassembled WGS sequence"/>
</dbReference>
<dbReference type="GO" id="GO:0005576">
    <property type="term" value="C:extracellular region"/>
    <property type="evidence" value="ECO:0007669"/>
    <property type="project" value="UniProtKB-SubCell"/>
</dbReference>
<dbReference type="PANTHER" id="PTHR42792:SF1">
    <property type="entry name" value="FLAGELLAR HOOK-ASSOCIATED PROTEIN 3"/>
    <property type="match status" value="1"/>
</dbReference>
<protein>
    <submittedName>
        <fullName evidence="6">Flagellar biosynthesis protein FlgL</fullName>
    </submittedName>
</protein>
<evidence type="ECO:0000256" key="3">
    <source>
        <dbReference type="ARBA" id="ARBA00005709"/>
    </source>
</evidence>
<organism evidence="6 7">
    <name type="scientific">Allopontixanthobacter sediminis</name>
    <dbReference type="NCBI Taxonomy" id="1689985"/>
    <lineage>
        <taxon>Bacteria</taxon>
        <taxon>Pseudomonadati</taxon>
        <taxon>Pseudomonadota</taxon>
        <taxon>Alphaproteobacteria</taxon>
        <taxon>Sphingomonadales</taxon>
        <taxon>Erythrobacteraceae</taxon>
        <taxon>Allopontixanthobacter</taxon>
    </lineage>
</organism>
<evidence type="ECO:0000313" key="7">
    <source>
        <dbReference type="Proteomes" id="UP000431922"/>
    </source>
</evidence>
<dbReference type="GO" id="GO:0005198">
    <property type="term" value="F:structural molecule activity"/>
    <property type="evidence" value="ECO:0007669"/>
    <property type="project" value="InterPro"/>
</dbReference>
<sequence>MDSSINSTAGFYQRSVDQMAGLRRNAEGLQAQISTGERLSAASDDPVAAASLRRLSRMDRLAEVDSANAARASSDLQLADGALQTIANDFARARELAVYAGTGSLSPDQRAIVGVELAAIQESLLGTINIRGIGGNALFAGQGDGPAYVADAAGNAAYTGTGAASTLALGEGLTVTAGITGPEALGFANGGVSTDMLAFIKGLADTLQDTALDGAAAARASLGGFDEGLEVLTRAQTAIGVRVAWIETVQVRHADNSEARAQEATSQGGVDLATTISNLQQTLTVLEASQAGFVRIGQLSLFNSI</sequence>
<gene>
    <name evidence="6" type="ORF">GRI65_14475</name>
</gene>
<evidence type="ECO:0000313" key="6">
    <source>
        <dbReference type="EMBL" id="MXP45655.1"/>
    </source>
</evidence>
<keyword evidence="7" id="KW-1185">Reference proteome</keyword>
<keyword evidence="4" id="KW-0975">Bacterial flagellum</keyword>
<dbReference type="GO" id="GO:0009288">
    <property type="term" value="C:bacterial-type flagellum"/>
    <property type="evidence" value="ECO:0007669"/>
    <property type="project" value="UniProtKB-SubCell"/>
</dbReference>
<keyword evidence="6" id="KW-0282">Flagellum</keyword>
<dbReference type="PANTHER" id="PTHR42792">
    <property type="entry name" value="FLAGELLIN"/>
    <property type="match status" value="1"/>
</dbReference>
<keyword evidence="6" id="KW-0969">Cilium</keyword>
<dbReference type="OrthoDB" id="7389561at2"/>
<feature type="domain" description="Flagellin N-terminal" evidence="5">
    <location>
        <begin position="24"/>
        <end position="142"/>
    </location>
</feature>
<dbReference type="RefSeq" id="WP_160757304.1">
    <property type="nucleotide sequence ID" value="NZ_WTYL01000005.1"/>
</dbReference>
<keyword evidence="6" id="KW-0966">Cell projection</keyword>
<dbReference type="SUPFAM" id="SSF64518">
    <property type="entry name" value="Phase 1 flagellin"/>
    <property type="match status" value="1"/>
</dbReference>
<name>A0A845B4P9_9SPHN</name>
<evidence type="ECO:0000256" key="4">
    <source>
        <dbReference type="ARBA" id="ARBA00023143"/>
    </source>
</evidence>
<dbReference type="InterPro" id="IPR001029">
    <property type="entry name" value="Flagellin_N"/>
</dbReference>
<dbReference type="InterPro" id="IPR001492">
    <property type="entry name" value="Flagellin"/>
</dbReference>
<comment type="subcellular location">
    <subcellularLocation>
        <location evidence="1">Bacterial flagellum</location>
    </subcellularLocation>
    <subcellularLocation>
        <location evidence="2">Secreted</location>
    </subcellularLocation>
</comment>
<comment type="similarity">
    <text evidence="3">Belongs to the bacterial flagellin family.</text>
</comment>
<evidence type="ECO:0000259" key="5">
    <source>
        <dbReference type="Pfam" id="PF00669"/>
    </source>
</evidence>
<accession>A0A845B4P9</accession>
<proteinExistence type="inferred from homology"/>